<name>A0A1V8YEY4_9ENTE</name>
<dbReference type="STRING" id="112904.BH747_04080"/>
<comment type="caution">
    <text evidence="1">The sequence shown here is derived from an EMBL/GenBank/DDBJ whole genome shotgun (WGS) entry which is preliminary data.</text>
</comment>
<evidence type="ECO:0000313" key="2">
    <source>
        <dbReference type="Proteomes" id="UP000192477"/>
    </source>
</evidence>
<organism evidence="1 2">
    <name type="scientific">Enterococcus villorum</name>
    <dbReference type="NCBI Taxonomy" id="112904"/>
    <lineage>
        <taxon>Bacteria</taxon>
        <taxon>Bacillati</taxon>
        <taxon>Bacillota</taxon>
        <taxon>Bacilli</taxon>
        <taxon>Lactobacillales</taxon>
        <taxon>Enterococcaceae</taxon>
        <taxon>Enterococcus</taxon>
    </lineage>
</organism>
<accession>A0A1V8YEY4</accession>
<dbReference type="Proteomes" id="UP000192477">
    <property type="component" value="Unassembled WGS sequence"/>
</dbReference>
<dbReference type="EMBL" id="MJEA01000002">
    <property type="protein sequence ID" value="OQO71174.1"/>
    <property type="molecule type" value="Genomic_DNA"/>
</dbReference>
<gene>
    <name evidence="1" type="ORF">BH747_04080</name>
</gene>
<proteinExistence type="predicted"/>
<protein>
    <submittedName>
        <fullName evidence="1">Phage resistance protein</fullName>
    </submittedName>
</protein>
<dbReference type="RefSeq" id="WP_081182836.1">
    <property type="nucleotide sequence ID" value="NZ_MJEA01000002.1"/>
</dbReference>
<reference evidence="1 2" key="1">
    <citation type="journal article" date="2017" name="BMC Microbiol.">
        <title>Comparative genomics of Enterococcus spp. isolated from bovine feces.</title>
        <authorList>
            <person name="Beukers A.G."/>
            <person name="Zaheer R."/>
            <person name="Goji N."/>
            <person name="Amoako K.K."/>
            <person name="Chaves A.V."/>
            <person name="Ward M.P."/>
            <person name="McAllister T.A."/>
        </authorList>
    </citation>
    <scope>NUCLEOTIDE SEQUENCE [LARGE SCALE GENOMIC DNA]</scope>
    <source>
        <strain evidence="1 2">F1129D 143</strain>
    </source>
</reference>
<evidence type="ECO:0000313" key="1">
    <source>
        <dbReference type="EMBL" id="OQO71174.1"/>
    </source>
</evidence>
<dbReference type="AlphaFoldDB" id="A0A1V8YEY4"/>
<sequence>MNNVSREKDAVDLFREFQKIRLNLDRVETPHLSQIKEIVKRIHFADIINDQQVLDNKGDAFYKIYEKDEGDKFNNLTLSYTIAPKHTGLVYGLFKEIPDSNGNKKTTFEYGKFNNYARFLADITSSKVIYSKELKRFVIVQKNAFKEIDETVFLYEYPIDKKQQIPGFLSVLEEIYGKHIKVKTHDYIIQPFSFSGKDWIYDCSKLELTYREPKENELFFTSYDVAHNEFNFEMVDKFLNLIADDENSLNNVSLLHAYVLLRKLKLVPPEHFFILKDFGRTGKGLLMTTFNSVFKINKVDFDKLMAGGFEASNEWLKFYGTDIAHANETDEITAKEMRILRMIATGETKTGREIGKDAVRFKIQSVLALDTNESVDISNITANKSRTVKIAFKDRPKGETDGERHAIFKPYWDFIQPKGEQSLAANLSFLIYSLDYLKQQGGKFNFGSVALKNYRSADDLTETQRILVVVIHRDGFILASDPTLTQAVIDDYGSFRYQKAKDDVRKIGVKLNKQKWIEGQNFKVHVVDDENTFRQIVNLLKQSEEVI</sequence>